<gene>
    <name evidence="2" type="ORF">FF38_05339</name>
</gene>
<keyword evidence="3" id="KW-1185">Reference proteome</keyword>
<comment type="caution">
    <text evidence="2">The sequence shown here is derived from an EMBL/GenBank/DDBJ whole genome shotgun (WGS) entry which is preliminary data.</text>
</comment>
<proteinExistence type="predicted"/>
<evidence type="ECO:0000256" key="1">
    <source>
        <dbReference type="SAM" id="Phobius"/>
    </source>
</evidence>
<feature type="transmembrane region" description="Helical" evidence="1">
    <location>
        <begin position="86"/>
        <end position="105"/>
    </location>
</feature>
<protein>
    <submittedName>
        <fullName evidence="2">Uncharacterized protein</fullName>
    </submittedName>
</protein>
<dbReference type="Proteomes" id="UP000037069">
    <property type="component" value="Unassembled WGS sequence"/>
</dbReference>
<sequence>MGYVRLIMSYARLKSNMNHIHIDTTFTQKLLKIIRTKFNLNTSYIHIYHPKHLNIGHRPIKYDLAMSAICCIHDRVQTGRCRELKLFVDAVCLILKMGNIGTLFFAKSFHITLIGYIHDAARMSYIWFINKIVIRHLTITTIYIFIRRRENIISKKFVTLEEVLSSGICFATKVEGENSAWFVGFIHTRTTSVQMRLPQMGLLNPIWGSTIARVQG</sequence>
<organism evidence="2 3">
    <name type="scientific">Lucilia cuprina</name>
    <name type="common">Green bottle fly</name>
    <name type="synonym">Australian sheep blowfly</name>
    <dbReference type="NCBI Taxonomy" id="7375"/>
    <lineage>
        <taxon>Eukaryota</taxon>
        <taxon>Metazoa</taxon>
        <taxon>Ecdysozoa</taxon>
        <taxon>Arthropoda</taxon>
        <taxon>Hexapoda</taxon>
        <taxon>Insecta</taxon>
        <taxon>Pterygota</taxon>
        <taxon>Neoptera</taxon>
        <taxon>Endopterygota</taxon>
        <taxon>Diptera</taxon>
        <taxon>Brachycera</taxon>
        <taxon>Muscomorpha</taxon>
        <taxon>Oestroidea</taxon>
        <taxon>Calliphoridae</taxon>
        <taxon>Luciliinae</taxon>
        <taxon>Lucilia</taxon>
    </lineage>
</organism>
<keyword evidence="1" id="KW-0812">Transmembrane</keyword>
<keyword evidence="1" id="KW-1133">Transmembrane helix</keyword>
<accession>A0A0L0BTX2</accession>
<name>A0A0L0BTX2_LUCCU</name>
<reference evidence="2 3" key="1">
    <citation type="journal article" date="2015" name="Nat. Commun.">
        <title>Lucilia cuprina genome unlocks parasitic fly biology to underpin future interventions.</title>
        <authorList>
            <person name="Anstead C.A."/>
            <person name="Korhonen P.K."/>
            <person name="Young N.D."/>
            <person name="Hall R.S."/>
            <person name="Jex A.R."/>
            <person name="Murali S.C."/>
            <person name="Hughes D.S."/>
            <person name="Lee S.F."/>
            <person name="Perry T."/>
            <person name="Stroehlein A.J."/>
            <person name="Ansell B.R."/>
            <person name="Breugelmans B."/>
            <person name="Hofmann A."/>
            <person name="Qu J."/>
            <person name="Dugan S."/>
            <person name="Lee S.L."/>
            <person name="Chao H."/>
            <person name="Dinh H."/>
            <person name="Han Y."/>
            <person name="Doddapaneni H.V."/>
            <person name="Worley K.C."/>
            <person name="Muzny D.M."/>
            <person name="Ioannidis P."/>
            <person name="Waterhouse R.M."/>
            <person name="Zdobnov E.M."/>
            <person name="James P.J."/>
            <person name="Bagnall N.H."/>
            <person name="Kotze A.C."/>
            <person name="Gibbs R.A."/>
            <person name="Richards S."/>
            <person name="Batterham P."/>
            <person name="Gasser R.B."/>
        </authorList>
    </citation>
    <scope>NUCLEOTIDE SEQUENCE [LARGE SCALE GENOMIC DNA]</scope>
    <source>
        <strain evidence="2 3">LS</strain>
        <tissue evidence="2">Full body</tissue>
    </source>
</reference>
<dbReference type="EMBL" id="JRES01001467">
    <property type="protein sequence ID" value="KNC22669.1"/>
    <property type="molecule type" value="Genomic_DNA"/>
</dbReference>
<keyword evidence="1" id="KW-0472">Membrane</keyword>
<feature type="transmembrane region" description="Helical" evidence="1">
    <location>
        <begin position="125"/>
        <end position="146"/>
    </location>
</feature>
<evidence type="ECO:0000313" key="3">
    <source>
        <dbReference type="Proteomes" id="UP000037069"/>
    </source>
</evidence>
<dbReference type="AlphaFoldDB" id="A0A0L0BTX2"/>
<evidence type="ECO:0000313" key="2">
    <source>
        <dbReference type="EMBL" id="KNC22669.1"/>
    </source>
</evidence>